<evidence type="ECO:0000256" key="1">
    <source>
        <dbReference type="ARBA" id="ARBA00004651"/>
    </source>
</evidence>
<keyword evidence="5 6" id="KW-0472">Membrane</keyword>
<proteinExistence type="predicted"/>
<dbReference type="Pfam" id="PF03631">
    <property type="entry name" value="Virul_fac_BrkB"/>
    <property type="match status" value="1"/>
</dbReference>
<evidence type="ECO:0000313" key="7">
    <source>
        <dbReference type="EMBL" id="GAG07553.1"/>
    </source>
</evidence>
<evidence type="ECO:0000256" key="2">
    <source>
        <dbReference type="ARBA" id="ARBA00022475"/>
    </source>
</evidence>
<comment type="subcellular location">
    <subcellularLocation>
        <location evidence="1">Cell membrane</location>
        <topology evidence="1">Multi-pass membrane protein</topology>
    </subcellularLocation>
</comment>
<dbReference type="PANTHER" id="PTHR30213">
    <property type="entry name" value="INNER MEMBRANE PROTEIN YHJD"/>
    <property type="match status" value="1"/>
</dbReference>
<dbReference type="InterPro" id="IPR017039">
    <property type="entry name" value="Virul_fac_BrkB"/>
</dbReference>
<protein>
    <submittedName>
        <fullName evidence="7">Uncharacterized protein</fullName>
    </submittedName>
</protein>
<evidence type="ECO:0000256" key="5">
    <source>
        <dbReference type="ARBA" id="ARBA00023136"/>
    </source>
</evidence>
<evidence type="ECO:0000256" key="4">
    <source>
        <dbReference type="ARBA" id="ARBA00022989"/>
    </source>
</evidence>
<feature type="transmembrane region" description="Helical" evidence="6">
    <location>
        <begin position="25"/>
        <end position="52"/>
    </location>
</feature>
<dbReference type="AlphaFoldDB" id="X0V500"/>
<keyword evidence="4 6" id="KW-1133">Transmembrane helix</keyword>
<comment type="caution">
    <text evidence="7">The sequence shown here is derived from an EMBL/GenBank/DDBJ whole genome shotgun (WGS) entry which is preliminary data.</text>
</comment>
<reference evidence="7" key="1">
    <citation type="journal article" date="2014" name="Front. Microbiol.">
        <title>High frequency of phylogenetically diverse reductive dehalogenase-homologous genes in deep subseafloor sedimentary metagenomes.</title>
        <authorList>
            <person name="Kawai M."/>
            <person name="Futagami T."/>
            <person name="Toyoda A."/>
            <person name="Takaki Y."/>
            <person name="Nishi S."/>
            <person name="Hori S."/>
            <person name="Arai W."/>
            <person name="Tsubouchi T."/>
            <person name="Morono Y."/>
            <person name="Uchiyama I."/>
            <person name="Ito T."/>
            <person name="Fujiyama A."/>
            <person name="Inagaki F."/>
            <person name="Takami H."/>
        </authorList>
    </citation>
    <scope>NUCLEOTIDE SEQUENCE</scope>
    <source>
        <strain evidence="7">Expedition CK06-06</strain>
    </source>
</reference>
<organism evidence="7">
    <name type="scientific">marine sediment metagenome</name>
    <dbReference type="NCBI Taxonomy" id="412755"/>
    <lineage>
        <taxon>unclassified sequences</taxon>
        <taxon>metagenomes</taxon>
        <taxon>ecological metagenomes</taxon>
    </lineage>
</organism>
<feature type="transmembrane region" description="Helical" evidence="6">
    <location>
        <begin position="130"/>
        <end position="153"/>
    </location>
</feature>
<name>X0V500_9ZZZZ</name>
<gene>
    <name evidence="7" type="ORF">S01H1_34925</name>
</gene>
<dbReference type="PIRSF" id="PIRSF035875">
    <property type="entry name" value="RNase_BN"/>
    <property type="match status" value="1"/>
</dbReference>
<dbReference type="NCBIfam" id="TIGR00765">
    <property type="entry name" value="yihY_not_rbn"/>
    <property type="match status" value="1"/>
</dbReference>
<sequence>MCGKELMSFMKEAVREFFVDNCTQLAAAVSFFLLFSLFPLALVAISVTGFILKSPTAQEQLIHGIGDLIPISSTFITSTITGVVSARGTLGIFAIIGLLVAGLSVFYSVSKSLNAAWGIHQPRTFLRERLVDFCMMVGAGLLLLISISLTAGFRVVGQLTLPAWGSMFLTNVLFWHCLVFLLSAVLTFVVFLFLYRFVPNTPVRWRDIWGGALAAAVCFEVTKFAFVWFAGNFIHYNLVYGPIGTLIALLMWTYVSAG</sequence>
<feature type="transmembrane region" description="Helical" evidence="6">
    <location>
        <begin position="207"/>
        <end position="230"/>
    </location>
</feature>
<keyword evidence="2" id="KW-1003">Cell membrane</keyword>
<dbReference type="EMBL" id="BARS01021780">
    <property type="protein sequence ID" value="GAG07553.1"/>
    <property type="molecule type" value="Genomic_DNA"/>
</dbReference>
<feature type="transmembrane region" description="Helical" evidence="6">
    <location>
        <begin position="173"/>
        <end position="195"/>
    </location>
</feature>
<feature type="transmembrane region" description="Helical" evidence="6">
    <location>
        <begin position="236"/>
        <end position="255"/>
    </location>
</feature>
<keyword evidence="3 6" id="KW-0812">Transmembrane</keyword>
<dbReference type="GO" id="GO:0005886">
    <property type="term" value="C:plasma membrane"/>
    <property type="evidence" value="ECO:0007669"/>
    <property type="project" value="UniProtKB-SubCell"/>
</dbReference>
<evidence type="ECO:0000256" key="3">
    <source>
        <dbReference type="ARBA" id="ARBA00022692"/>
    </source>
</evidence>
<feature type="non-terminal residue" evidence="7">
    <location>
        <position position="258"/>
    </location>
</feature>
<dbReference type="PANTHER" id="PTHR30213:SF1">
    <property type="entry name" value="INNER MEMBRANE PROTEIN YHJD"/>
    <property type="match status" value="1"/>
</dbReference>
<feature type="transmembrane region" description="Helical" evidence="6">
    <location>
        <begin position="90"/>
        <end position="109"/>
    </location>
</feature>
<accession>X0V500</accession>
<evidence type="ECO:0000256" key="6">
    <source>
        <dbReference type="SAM" id="Phobius"/>
    </source>
</evidence>